<dbReference type="Proteomes" id="UP000181997">
    <property type="component" value="Unassembled WGS sequence"/>
</dbReference>
<name>A0A0V8HGT2_9BACI</name>
<dbReference type="RefSeq" id="WP_058298793.1">
    <property type="nucleotide sequence ID" value="NZ_FMAU01000003.1"/>
</dbReference>
<evidence type="ECO:0000256" key="1">
    <source>
        <dbReference type="SAM" id="Phobius"/>
    </source>
</evidence>
<keyword evidence="1" id="KW-1133">Transmembrane helix</keyword>
<gene>
    <name evidence="2" type="ORF">GA0061094_2680</name>
</gene>
<dbReference type="OrthoDB" id="2882159at2"/>
<dbReference type="EMBL" id="FMAU01000003">
    <property type="protein sequence ID" value="SCC14627.1"/>
    <property type="molecule type" value="Genomic_DNA"/>
</dbReference>
<proteinExistence type="predicted"/>
<protein>
    <submittedName>
        <fullName evidence="2">Uncharacterized protein</fullName>
    </submittedName>
</protein>
<dbReference type="Gene3D" id="1.20.1630.10">
    <property type="entry name" value="Formate dehydrogenase/DMSO reductase domain"/>
    <property type="match status" value="1"/>
</dbReference>
<keyword evidence="1" id="KW-0472">Membrane</keyword>
<sequence length="91" mass="10339">MERKKYSWLSYVSLGLGAGLILHPLVTNVFPKYFMSIQSAGILLTILFSILALRKKNEKKLLPVIGLMLGVMMMCYVGILLYISFHKYNPV</sequence>
<organism evidence="2 3">
    <name type="scientific">[Bacillus] enclensis</name>
    <dbReference type="NCBI Taxonomy" id="1402860"/>
    <lineage>
        <taxon>Bacteria</taxon>
        <taxon>Bacillati</taxon>
        <taxon>Bacillota</taxon>
        <taxon>Bacilli</taxon>
        <taxon>Bacillales</taxon>
        <taxon>Bacillaceae</taxon>
        <taxon>Rossellomorea</taxon>
    </lineage>
</organism>
<accession>A0A0V8HGT2</accession>
<dbReference type="AlphaFoldDB" id="A0A0V8HGT2"/>
<feature type="transmembrane region" description="Helical" evidence="1">
    <location>
        <begin position="65"/>
        <end position="85"/>
    </location>
</feature>
<keyword evidence="3" id="KW-1185">Reference proteome</keyword>
<evidence type="ECO:0000313" key="3">
    <source>
        <dbReference type="Proteomes" id="UP000181997"/>
    </source>
</evidence>
<keyword evidence="1" id="KW-0812">Transmembrane</keyword>
<feature type="transmembrane region" description="Helical" evidence="1">
    <location>
        <begin position="7"/>
        <end position="27"/>
    </location>
</feature>
<evidence type="ECO:0000313" key="2">
    <source>
        <dbReference type="EMBL" id="SCC14627.1"/>
    </source>
</evidence>
<reference evidence="3" key="1">
    <citation type="submission" date="2016-08" db="EMBL/GenBank/DDBJ databases">
        <authorList>
            <person name="Varghese N."/>
            <person name="Submissions Spin"/>
        </authorList>
    </citation>
    <scope>NUCLEOTIDE SEQUENCE [LARGE SCALE GENOMIC DNA]</scope>
    <source>
        <strain evidence="3">SGD-1123</strain>
    </source>
</reference>
<feature type="transmembrane region" description="Helical" evidence="1">
    <location>
        <begin position="33"/>
        <end position="53"/>
    </location>
</feature>